<dbReference type="InterPro" id="IPR054471">
    <property type="entry name" value="GPIID_WHD"/>
</dbReference>
<keyword evidence="1" id="KW-0677">Repeat</keyword>
<dbReference type="OrthoDB" id="7464126at2759"/>
<dbReference type="EMBL" id="JAGMUV010000035">
    <property type="protein sequence ID" value="KAH7113413.1"/>
    <property type="molecule type" value="Genomic_DNA"/>
</dbReference>
<evidence type="ECO:0000313" key="5">
    <source>
        <dbReference type="EMBL" id="KAH7113413.1"/>
    </source>
</evidence>
<feature type="domain" description="GPI inositol-deacylase winged helix" evidence="3">
    <location>
        <begin position="542"/>
        <end position="627"/>
    </location>
</feature>
<dbReference type="Gene3D" id="3.40.50.300">
    <property type="entry name" value="P-loop containing nucleotide triphosphate hydrolases"/>
    <property type="match status" value="1"/>
</dbReference>
<dbReference type="Proteomes" id="UP000738349">
    <property type="component" value="Unassembled WGS sequence"/>
</dbReference>
<feature type="repeat" description="ANK" evidence="2">
    <location>
        <begin position="863"/>
        <end position="883"/>
    </location>
</feature>
<dbReference type="Gene3D" id="1.25.40.20">
    <property type="entry name" value="Ankyrin repeat-containing domain"/>
    <property type="match status" value="2"/>
</dbReference>
<evidence type="ECO:0008006" key="7">
    <source>
        <dbReference type="Google" id="ProtNLM"/>
    </source>
</evidence>
<dbReference type="SUPFAM" id="SSF52540">
    <property type="entry name" value="P-loop containing nucleoside triphosphate hydrolases"/>
    <property type="match status" value="1"/>
</dbReference>
<evidence type="ECO:0000313" key="6">
    <source>
        <dbReference type="Proteomes" id="UP000738349"/>
    </source>
</evidence>
<organism evidence="5 6">
    <name type="scientific">Dactylonectria macrodidyma</name>
    <dbReference type="NCBI Taxonomy" id="307937"/>
    <lineage>
        <taxon>Eukaryota</taxon>
        <taxon>Fungi</taxon>
        <taxon>Dikarya</taxon>
        <taxon>Ascomycota</taxon>
        <taxon>Pezizomycotina</taxon>
        <taxon>Sordariomycetes</taxon>
        <taxon>Hypocreomycetidae</taxon>
        <taxon>Hypocreales</taxon>
        <taxon>Nectriaceae</taxon>
        <taxon>Dactylonectria</taxon>
    </lineage>
</organism>
<evidence type="ECO:0000259" key="3">
    <source>
        <dbReference type="Pfam" id="PF22939"/>
    </source>
</evidence>
<feature type="repeat" description="ANK" evidence="2">
    <location>
        <begin position="799"/>
        <end position="831"/>
    </location>
</feature>
<dbReference type="SUPFAM" id="SSF48403">
    <property type="entry name" value="Ankyrin repeat"/>
    <property type="match status" value="1"/>
</dbReference>
<dbReference type="AlphaFoldDB" id="A0A9P9D641"/>
<comment type="caution">
    <text evidence="5">The sequence shown here is derived from an EMBL/GenBank/DDBJ whole genome shotgun (WGS) entry which is preliminary data.</text>
</comment>
<feature type="repeat" description="ANK" evidence="2">
    <location>
        <begin position="765"/>
        <end position="797"/>
    </location>
</feature>
<dbReference type="Pfam" id="PF12796">
    <property type="entry name" value="Ank_2"/>
    <property type="match status" value="2"/>
</dbReference>
<dbReference type="Pfam" id="PF24883">
    <property type="entry name" value="NPHP3_N"/>
    <property type="match status" value="1"/>
</dbReference>
<reference evidence="5" key="1">
    <citation type="journal article" date="2021" name="Nat. Commun.">
        <title>Genetic determinants of endophytism in the Arabidopsis root mycobiome.</title>
        <authorList>
            <person name="Mesny F."/>
            <person name="Miyauchi S."/>
            <person name="Thiergart T."/>
            <person name="Pickel B."/>
            <person name="Atanasova L."/>
            <person name="Karlsson M."/>
            <person name="Huettel B."/>
            <person name="Barry K.W."/>
            <person name="Haridas S."/>
            <person name="Chen C."/>
            <person name="Bauer D."/>
            <person name="Andreopoulos W."/>
            <person name="Pangilinan J."/>
            <person name="LaButti K."/>
            <person name="Riley R."/>
            <person name="Lipzen A."/>
            <person name="Clum A."/>
            <person name="Drula E."/>
            <person name="Henrissat B."/>
            <person name="Kohler A."/>
            <person name="Grigoriev I.V."/>
            <person name="Martin F.M."/>
            <person name="Hacquard S."/>
        </authorList>
    </citation>
    <scope>NUCLEOTIDE SEQUENCE</scope>
    <source>
        <strain evidence="5">MPI-CAGE-AT-0147</strain>
    </source>
</reference>
<keyword evidence="6" id="KW-1185">Reference proteome</keyword>
<dbReference type="SMART" id="SM00248">
    <property type="entry name" value="ANK"/>
    <property type="match status" value="4"/>
</dbReference>
<name>A0A9P9D641_9HYPO</name>
<dbReference type="InterPro" id="IPR056884">
    <property type="entry name" value="NPHP3-like_N"/>
</dbReference>
<proteinExistence type="predicted"/>
<dbReference type="Pfam" id="PF22939">
    <property type="entry name" value="WHD_GPIID"/>
    <property type="match status" value="1"/>
</dbReference>
<gene>
    <name evidence="5" type="ORF">EDB81DRAFT_734938</name>
</gene>
<dbReference type="PROSITE" id="PS50297">
    <property type="entry name" value="ANK_REP_REGION"/>
    <property type="match status" value="4"/>
</dbReference>
<dbReference type="InterPro" id="IPR002110">
    <property type="entry name" value="Ankyrin_rpt"/>
</dbReference>
<dbReference type="PANTHER" id="PTHR10039">
    <property type="entry name" value="AMELOGENIN"/>
    <property type="match status" value="1"/>
</dbReference>
<feature type="domain" description="Nephrocystin 3-like N-terminal" evidence="4">
    <location>
        <begin position="274"/>
        <end position="426"/>
    </location>
</feature>
<dbReference type="PROSITE" id="PS50088">
    <property type="entry name" value="ANK_REPEAT"/>
    <property type="match status" value="4"/>
</dbReference>
<dbReference type="InterPro" id="IPR036770">
    <property type="entry name" value="Ankyrin_rpt-contain_sf"/>
</dbReference>
<dbReference type="InterPro" id="IPR027417">
    <property type="entry name" value="P-loop_NTPase"/>
</dbReference>
<feature type="repeat" description="ANK" evidence="2">
    <location>
        <begin position="832"/>
        <end position="864"/>
    </location>
</feature>
<dbReference type="PANTHER" id="PTHR10039:SF10">
    <property type="entry name" value="NACHT DOMAIN-CONTAINING PROTEIN"/>
    <property type="match status" value="1"/>
</dbReference>
<sequence>MSSALAKAAPLKAEIRLAQAASEFEADLSTEQKATFRTHRSQLCKSPPDIHDVMRLTAEIDRHTSGKLGGGRCFGPRLTNILQAVQQFAALGDIIVGGSQNMIACGVWSLVRMTLLSLVNFSSCLEKLSTLLMIVGRSAPRYEKMALLYPRSKILQSHLSEYFIVVVHLCHKLLKLTKKSILGQLVSFPSDSDMKNYQLELDQWASLIREEVSLLMGQTIEEQSSRFKTLLRFSESESHRQRLKAHVRVLDSCSTYDYQKTWKEIRKLGNATLFNQTPEYQGWKVQADSCTLVCKGKLGSGKSVLLANIVDDLNLHIQSTERPVAYFFCRHDISESLKARTVFGSLARQLLRPIPDLTMVEELVDKTTSVVDSERILNMLQRALPPDFKASFVLDGLDECDDLQRGTLIQQLRKLQDEFALRICVSFRLETDNVLRLSPKLFAKHSTIAIPEDNPDIAGFISAELERRIESRKLMIGNPALVLEIEDALLQGAQGMFLWVALQIESLCAAKTDEAIRLALNDLPEDLPETFSRILQRSGELGRHYQTRIFELVAVAHRPLTTEELRETLSVVPGDAVWNPTRLPNDIYSALACCGSLIAVDEEEPTVRLVHHSVKQFLLGGFRHSTGAIFTVNSANRTMGEVIITYLNYDIFNTQLSTMVVPQISAEAAPSRIIRSIDAAGSVRSLALKLLQSRRQPNYDIGKVLADASKHFKSPSVDQFQFYSYAKQYWLQHAWCISEHEPVIYSLLVKVLERGIVDINTRDDEIQTLLFRAAEKGHDEIVRLLVEKGADLETKNMIFGKTPLLWAAEKGHEAFVKLLFEKRANIEAKDSYHRTPLSYAAENGHEAVVKLLLEKGANVESKGGRTPLSYAAKNGHEAVIKLLQSYEGQSSSTTLP</sequence>
<accession>A0A9P9D641</accession>
<evidence type="ECO:0000256" key="1">
    <source>
        <dbReference type="ARBA" id="ARBA00022737"/>
    </source>
</evidence>
<protein>
    <recommendedName>
        <fullName evidence="7">NACHT domain-containing protein</fullName>
    </recommendedName>
</protein>
<dbReference type="PRINTS" id="PR01415">
    <property type="entry name" value="ANKYRIN"/>
</dbReference>
<evidence type="ECO:0000259" key="4">
    <source>
        <dbReference type="Pfam" id="PF24883"/>
    </source>
</evidence>
<keyword evidence="2" id="KW-0040">ANK repeat</keyword>
<evidence type="ECO:0000256" key="2">
    <source>
        <dbReference type="PROSITE-ProRule" id="PRU00023"/>
    </source>
</evidence>